<protein>
    <submittedName>
        <fullName evidence="1">Uncharacterized protein</fullName>
    </submittedName>
</protein>
<dbReference type="EMBL" id="AGNK02005443">
    <property type="status" value="NOT_ANNOTATED_CDS"/>
    <property type="molecule type" value="Genomic_DNA"/>
</dbReference>
<keyword evidence="2" id="KW-1185">Reference proteome</keyword>
<dbReference type="Proteomes" id="UP000004995">
    <property type="component" value="Unassembled WGS sequence"/>
</dbReference>
<dbReference type="HOGENOM" id="CLU_2982725_0_0_1"/>
<evidence type="ECO:0000313" key="1">
    <source>
        <dbReference type="EnsemblPlants" id="KQK87792"/>
    </source>
</evidence>
<dbReference type="AlphaFoldDB" id="K4AP94"/>
<proteinExistence type="predicted"/>
<reference evidence="1" key="2">
    <citation type="submission" date="2018-08" db="UniProtKB">
        <authorList>
            <consortium name="EnsemblPlants"/>
        </authorList>
    </citation>
    <scope>IDENTIFICATION</scope>
    <source>
        <strain evidence="1">Yugu1</strain>
    </source>
</reference>
<reference evidence="2" key="1">
    <citation type="journal article" date="2012" name="Nat. Biotechnol.">
        <title>Reference genome sequence of the model plant Setaria.</title>
        <authorList>
            <person name="Bennetzen J.L."/>
            <person name="Schmutz J."/>
            <person name="Wang H."/>
            <person name="Percifield R."/>
            <person name="Hawkins J."/>
            <person name="Pontaroli A.C."/>
            <person name="Estep M."/>
            <person name="Feng L."/>
            <person name="Vaughn J.N."/>
            <person name="Grimwood J."/>
            <person name="Jenkins J."/>
            <person name="Barry K."/>
            <person name="Lindquist E."/>
            <person name="Hellsten U."/>
            <person name="Deshpande S."/>
            <person name="Wang X."/>
            <person name="Wu X."/>
            <person name="Mitros T."/>
            <person name="Triplett J."/>
            <person name="Yang X."/>
            <person name="Ye C.Y."/>
            <person name="Mauro-Herrera M."/>
            <person name="Wang L."/>
            <person name="Li P."/>
            <person name="Sharma M."/>
            <person name="Sharma R."/>
            <person name="Ronald P.C."/>
            <person name="Panaud O."/>
            <person name="Kellogg E.A."/>
            <person name="Brutnell T.P."/>
            <person name="Doust A.N."/>
            <person name="Tuskan G.A."/>
            <person name="Rokhsar D."/>
            <person name="Devos K.M."/>
        </authorList>
    </citation>
    <scope>NUCLEOTIDE SEQUENCE [LARGE SCALE GENOMIC DNA]</scope>
    <source>
        <strain evidence="2">cv. Yugu1</strain>
    </source>
</reference>
<dbReference type="EnsemblPlants" id="KQK87792">
    <property type="protein sequence ID" value="KQK87792"/>
    <property type="gene ID" value="SETIT_040742mg"/>
</dbReference>
<dbReference type="Gramene" id="KQK87792">
    <property type="protein sequence ID" value="KQK87792"/>
    <property type="gene ID" value="SETIT_040742mg"/>
</dbReference>
<organism evidence="1 2">
    <name type="scientific">Setaria italica</name>
    <name type="common">Foxtail millet</name>
    <name type="synonym">Panicum italicum</name>
    <dbReference type="NCBI Taxonomy" id="4555"/>
    <lineage>
        <taxon>Eukaryota</taxon>
        <taxon>Viridiplantae</taxon>
        <taxon>Streptophyta</taxon>
        <taxon>Embryophyta</taxon>
        <taxon>Tracheophyta</taxon>
        <taxon>Spermatophyta</taxon>
        <taxon>Magnoliopsida</taxon>
        <taxon>Liliopsida</taxon>
        <taxon>Poales</taxon>
        <taxon>Poaceae</taxon>
        <taxon>PACMAD clade</taxon>
        <taxon>Panicoideae</taxon>
        <taxon>Panicodae</taxon>
        <taxon>Paniceae</taxon>
        <taxon>Cenchrinae</taxon>
        <taxon>Setaria</taxon>
    </lineage>
</organism>
<name>K4AP94_SETIT</name>
<accession>K4AP94</accession>
<sequence length="58" mass="6570">MVGVVGVMTQLRLRKWLVQSNQLLVMEAANPQIFEDNDAKVLKQLLLHNSTTQVMDTC</sequence>
<dbReference type="InParanoid" id="K4AP94"/>
<evidence type="ECO:0000313" key="2">
    <source>
        <dbReference type="Proteomes" id="UP000004995"/>
    </source>
</evidence>